<evidence type="ECO:0000256" key="4">
    <source>
        <dbReference type="PROSITE-ProRule" id="PRU00175"/>
    </source>
</evidence>
<proteinExistence type="predicted"/>
<dbReference type="Pfam" id="PF13923">
    <property type="entry name" value="zf-C3HC4_2"/>
    <property type="match status" value="1"/>
</dbReference>
<dbReference type="SMART" id="SM00184">
    <property type="entry name" value="RING"/>
    <property type="match status" value="1"/>
</dbReference>
<comment type="caution">
    <text evidence="7">The sequence shown here is derived from an EMBL/GenBank/DDBJ whole genome shotgun (WGS) entry which is preliminary data.</text>
</comment>
<evidence type="ECO:0000256" key="5">
    <source>
        <dbReference type="SAM" id="Coils"/>
    </source>
</evidence>
<dbReference type="PROSITE" id="PS00518">
    <property type="entry name" value="ZF_RING_1"/>
    <property type="match status" value="1"/>
</dbReference>
<dbReference type="Proteomes" id="UP001383192">
    <property type="component" value="Unassembled WGS sequence"/>
</dbReference>
<keyword evidence="2 4" id="KW-0863">Zinc-finger</keyword>
<dbReference type="EMBL" id="JAYKXP010000082">
    <property type="protein sequence ID" value="KAK7029485.1"/>
    <property type="molecule type" value="Genomic_DNA"/>
</dbReference>
<organism evidence="7 8">
    <name type="scientific">Paramarasmius palmivorus</name>
    <dbReference type="NCBI Taxonomy" id="297713"/>
    <lineage>
        <taxon>Eukaryota</taxon>
        <taxon>Fungi</taxon>
        <taxon>Dikarya</taxon>
        <taxon>Basidiomycota</taxon>
        <taxon>Agaricomycotina</taxon>
        <taxon>Agaricomycetes</taxon>
        <taxon>Agaricomycetidae</taxon>
        <taxon>Agaricales</taxon>
        <taxon>Marasmiineae</taxon>
        <taxon>Marasmiaceae</taxon>
        <taxon>Paramarasmius</taxon>
    </lineage>
</organism>
<reference evidence="7 8" key="1">
    <citation type="submission" date="2024-01" db="EMBL/GenBank/DDBJ databases">
        <title>A draft genome for a cacao thread blight-causing isolate of Paramarasmius palmivorus.</title>
        <authorList>
            <person name="Baruah I.K."/>
            <person name="Bukari Y."/>
            <person name="Amoako-Attah I."/>
            <person name="Meinhardt L.W."/>
            <person name="Bailey B.A."/>
            <person name="Cohen S.P."/>
        </authorList>
    </citation>
    <scope>NUCLEOTIDE SEQUENCE [LARGE SCALE GENOMIC DNA]</scope>
    <source>
        <strain evidence="7 8">GH-12</strain>
    </source>
</reference>
<evidence type="ECO:0000256" key="2">
    <source>
        <dbReference type="ARBA" id="ARBA00022771"/>
    </source>
</evidence>
<dbReference type="InterPro" id="IPR013083">
    <property type="entry name" value="Znf_RING/FYVE/PHD"/>
</dbReference>
<protein>
    <submittedName>
        <fullName evidence="7">E3 ubiquitin ligase</fullName>
    </submittedName>
</protein>
<keyword evidence="1" id="KW-0479">Metal-binding</keyword>
<evidence type="ECO:0000259" key="6">
    <source>
        <dbReference type="PROSITE" id="PS50089"/>
    </source>
</evidence>
<dbReference type="PANTHER" id="PTHR12109:SF5">
    <property type="entry name" value="RING-TYPE DOMAIN-CONTAINING PROTEIN"/>
    <property type="match status" value="1"/>
</dbReference>
<keyword evidence="3" id="KW-0862">Zinc</keyword>
<evidence type="ECO:0000313" key="7">
    <source>
        <dbReference type="EMBL" id="KAK7029485.1"/>
    </source>
</evidence>
<gene>
    <name evidence="7" type="primary">PSH1_2</name>
    <name evidence="7" type="ORF">VNI00_014518</name>
</gene>
<dbReference type="Gene3D" id="3.30.40.10">
    <property type="entry name" value="Zinc/RING finger domain, C3HC4 (zinc finger)"/>
    <property type="match status" value="1"/>
</dbReference>
<dbReference type="GO" id="GO:0008270">
    <property type="term" value="F:zinc ion binding"/>
    <property type="evidence" value="ECO:0007669"/>
    <property type="project" value="UniProtKB-KW"/>
</dbReference>
<sequence>MGHTTTKAPLDSLNNTEASIINDLEIQVLVLKHQLARKDAENKEQLARTHKETAELQQRVKHLQGKRQTANQNFAKCMKNYNVLKCEMEKKVPRKDIETSISCPVCFEPTQDAVIIRFCGHTFCEGCLTEWLSIKKECPTCRVAVINAPAPNYAAREVKKLLDTIYID</sequence>
<dbReference type="PROSITE" id="PS50089">
    <property type="entry name" value="ZF_RING_2"/>
    <property type="match status" value="1"/>
</dbReference>
<dbReference type="InterPro" id="IPR017907">
    <property type="entry name" value="Znf_RING_CS"/>
</dbReference>
<dbReference type="AlphaFoldDB" id="A0AAW0BRS0"/>
<keyword evidence="8" id="KW-1185">Reference proteome</keyword>
<dbReference type="InterPro" id="IPR001841">
    <property type="entry name" value="Znf_RING"/>
</dbReference>
<evidence type="ECO:0000256" key="3">
    <source>
        <dbReference type="ARBA" id="ARBA00022833"/>
    </source>
</evidence>
<dbReference type="PANTHER" id="PTHR12109">
    <property type="entry name" value="RING FINGER PROTEIN 141-RELATED"/>
    <property type="match status" value="1"/>
</dbReference>
<keyword evidence="5" id="KW-0175">Coiled coil</keyword>
<accession>A0AAW0BRS0</accession>
<evidence type="ECO:0000256" key="1">
    <source>
        <dbReference type="ARBA" id="ARBA00022723"/>
    </source>
</evidence>
<dbReference type="InterPro" id="IPR047126">
    <property type="entry name" value="RNF141-like"/>
</dbReference>
<dbReference type="SUPFAM" id="SSF57850">
    <property type="entry name" value="RING/U-box"/>
    <property type="match status" value="1"/>
</dbReference>
<feature type="coiled-coil region" evidence="5">
    <location>
        <begin position="21"/>
        <end position="73"/>
    </location>
</feature>
<name>A0AAW0BRS0_9AGAR</name>
<feature type="domain" description="RING-type" evidence="6">
    <location>
        <begin position="103"/>
        <end position="142"/>
    </location>
</feature>
<evidence type="ECO:0000313" key="8">
    <source>
        <dbReference type="Proteomes" id="UP001383192"/>
    </source>
</evidence>